<dbReference type="Gene3D" id="1.10.287.130">
    <property type="match status" value="1"/>
</dbReference>
<evidence type="ECO:0000256" key="8">
    <source>
        <dbReference type="ARBA" id="ARBA00022692"/>
    </source>
</evidence>
<organism evidence="18">
    <name type="scientific">mine drainage metagenome</name>
    <dbReference type="NCBI Taxonomy" id="410659"/>
    <lineage>
        <taxon>unclassified sequences</taxon>
        <taxon>metagenomes</taxon>
        <taxon>ecological metagenomes</taxon>
    </lineage>
</organism>
<dbReference type="GO" id="GO:0000155">
    <property type="term" value="F:phosphorelay sensor kinase activity"/>
    <property type="evidence" value="ECO:0007669"/>
    <property type="project" value="InterPro"/>
</dbReference>
<evidence type="ECO:0000313" key="18">
    <source>
        <dbReference type="EMBL" id="OIQ94729.1"/>
    </source>
</evidence>
<evidence type="ECO:0000256" key="15">
    <source>
        <dbReference type="SAM" id="Phobius"/>
    </source>
</evidence>
<evidence type="ECO:0000256" key="7">
    <source>
        <dbReference type="ARBA" id="ARBA00022679"/>
    </source>
</evidence>
<dbReference type="Pfam" id="PF00512">
    <property type="entry name" value="HisKA"/>
    <property type="match status" value="1"/>
</dbReference>
<dbReference type="Gene3D" id="3.30.565.10">
    <property type="entry name" value="Histidine kinase-like ATPase, C-terminal domain"/>
    <property type="match status" value="1"/>
</dbReference>
<dbReference type="SMART" id="SM00387">
    <property type="entry name" value="HATPase_c"/>
    <property type="match status" value="1"/>
</dbReference>
<comment type="caution">
    <text evidence="18">The sequence shown here is derived from an EMBL/GenBank/DDBJ whole genome shotgun (WGS) entry which is preliminary data.</text>
</comment>
<dbReference type="InterPro" id="IPR036097">
    <property type="entry name" value="HisK_dim/P_sf"/>
</dbReference>
<keyword evidence="4" id="KW-1003">Cell membrane</keyword>
<evidence type="ECO:0000256" key="3">
    <source>
        <dbReference type="ARBA" id="ARBA00012438"/>
    </source>
</evidence>
<dbReference type="AlphaFoldDB" id="A0A1J5RG30"/>
<keyword evidence="13" id="KW-0902">Two-component regulatory system</keyword>
<dbReference type="InterPro" id="IPR003660">
    <property type="entry name" value="HAMP_dom"/>
</dbReference>
<keyword evidence="11" id="KW-0067">ATP-binding</keyword>
<dbReference type="SMART" id="SM00304">
    <property type="entry name" value="HAMP"/>
    <property type="match status" value="1"/>
</dbReference>
<dbReference type="PROSITE" id="PS50109">
    <property type="entry name" value="HIS_KIN"/>
    <property type="match status" value="1"/>
</dbReference>
<keyword evidence="10" id="KW-0418">Kinase</keyword>
<dbReference type="EMBL" id="MLJW01000180">
    <property type="protein sequence ID" value="OIQ94729.1"/>
    <property type="molecule type" value="Genomic_DNA"/>
</dbReference>
<dbReference type="InterPro" id="IPR005467">
    <property type="entry name" value="His_kinase_dom"/>
</dbReference>
<feature type="transmembrane region" description="Helical" evidence="15">
    <location>
        <begin position="12"/>
        <end position="33"/>
    </location>
</feature>
<keyword evidence="5" id="KW-0997">Cell inner membrane</keyword>
<dbReference type="SUPFAM" id="SSF55874">
    <property type="entry name" value="ATPase domain of HSP90 chaperone/DNA topoisomerase II/histidine kinase"/>
    <property type="match status" value="1"/>
</dbReference>
<evidence type="ECO:0000256" key="5">
    <source>
        <dbReference type="ARBA" id="ARBA00022519"/>
    </source>
</evidence>
<evidence type="ECO:0000256" key="12">
    <source>
        <dbReference type="ARBA" id="ARBA00022989"/>
    </source>
</evidence>
<evidence type="ECO:0000256" key="2">
    <source>
        <dbReference type="ARBA" id="ARBA00004429"/>
    </source>
</evidence>
<feature type="domain" description="HAMP" evidence="17">
    <location>
        <begin position="208"/>
        <end position="260"/>
    </location>
</feature>
<dbReference type="CDD" id="cd00082">
    <property type="entry name" value="HisKA"/>
    <property type="match status" value="1"/>
</dbReference>
<accession>A0A1J5RG30</accession>
<dbReference type="SUPFAM" id="SSF47384">
    <property type="entry name" value="Homodimeric domain of signal transducing histidine kinase"/>
    <property type="match status" value="1"/>
</dbReference>
<evidence type="ECO:0000256" key="4">
    <source>
        <dbReference type="ARBA" id="ARBA00022475"/>
    </source>
</evidence>
<proteinExistence type="predicted"/>
<evidence type="ECO:0000256" key="11">
    <source>
        <dbReference type="ARBA" id="ARBA00022840"/>
    </source>
</evidence>
<feature type="domain" description="Histidine kinase" evidence="16">
    <location>
        <begin position="268"/>
        <end position="468"/>
    </location>
</feature>
<dbReference type="InterPro" id="IPR003594">
    <property type="entry name" value="HATPase_dom"/>
</dbReference>
<dbReference type="GO" id="GO:0005524">
    <property type="term" value="F:ATP binding"/>
    <property type="evidence" value="ECO:0007669"/>
    <property type="project" value="UniProtKB-KW"/>
</dbReference>
<dbReference type="InterPro" id="IPR050980">
    <property type="entry name" value="2C_sensor_his_kinase"/>
</dbReference>
<dbReference type="GO" id="GO:0005886">
    <property type="term" value="C:plasma membrane"/>
    <property type="evidence" value="ECO:0007669"/>
    <property type="project" value="UniProtKB-SubCell"/>
</dbReference>
<gene>
    <name evidence="18" type="primary">envZ_14</name>
    <name evidence="18" type="ORF">GALL_232830</name>
</gene>
<dbReference type="InterPro" id="IPR036890">
    <property type="entry name" value="HATPase_C_sf"/>
</dbReference>
<name>A0A1J5RG30_9ZZZZ</name>
<protein>
    <recommendedName>
        <fullName evidence="3">histidine kinase</fullName>
        <ecNumber evidence="3">2.7.13.3</ecNumber>
    </recommendedName>
</protein>
<keyword evidence="14 15" id="KW-0472">Membrane</keyword>
<keyword evidence="8 15" id="KW-0812">Transmembrane</keyword>
<dbReference type="Pfam" id="PF00672">
    <property type="entry name" value="HAMP"/>
    <property type="match status" value="1"/>
</dbReference>
<dbReference type="CDD" id="cd06225">
    <property type="entry name" value="HAMP"/>
    <property type="match status" value="1"/>
</dbReference>
<dbReference type="PRINTS" id="PR00344">
    <property type="entry name" value="BCTRLSENSOR"/>
</dbReference>
<dbReference type="InterPro" id="IPR004358">
    <property type="entry name" value="Sig_transdc_His_kin-like_C"/>
</dbReference>
<comment type="subcellular location">
    <subcellularLocation>
        <location evidence="2">Cell inner membrane</location>
        <topology evidence="2">Multi-pass membrane protein</topology>
    </subcellularLocation>
</comment>
<feature type="transmembrane region" description="Helical" evidence="15">
    <location>
        <begin position="192"/>
        <end position="210"/>
    </location>
</feature>
<dbReference type="PANTHER" id="PTHR44936">
    <property type="entry name" value="SENSOR PROTEIN CREC"/>
    <property type="match status" value="1"/>
</dbReference>
<keyword evidence="12 15" id="KW-1133">Transmembrane helix</keyword>
<keyword evidence="9" id="KW-0547">Nucleotide-binding</keyword>
<evidence type="ECO:0000256" key="14">
    <source>
        <dbReference type="ARBA" id="ARBA00023136"/>
    </source>
</evidence>
<dbReference type="EC" id="2.7.13.3" evidence="3"/>
<keyword evidence="6" id="KW-0597">Phosphoprotein</keyword>
<dbReference type="Pfam" id="PF02518">
    <property type="entry name" value="HATPase_c"/>
    <property type="match status" value="1"/>
</dbReference>
<comment type="catalytic activity">
    <reaction evidence="1">
        <text>ATP + protein L-histidine = ADP + protein N-phospho-L-histidine.</text>
        <dbReference type="EC" id="2.7.13.3"/>
    </reaction>
</comment>
<evidence type="ECO:0000256" key="6">
    <source>
        <dbReference type="ARBA" id="ARBA00022553"/>
    </source>
</evidence>
<evidence type="ECO:0000256" key="1">
    <source>
        <dbReference type="ARBA" id="ARBA00000085"/>
    </source>
</evidence>
<dbReference type="InterPro" id="IPR003661">
    <property type="entry name" value="HisK_dim/P_dom"/>
</dbReference>
<dbReference type="SMART" id="SM00388">
    <property type="entry name" value="HisKA"/>
    <property type="match status" value="1"/>
</dbReference>
<sequence>MSLLPRSLFGRTLLVLIAGLMLAEIASLGVNFFDRGSGVYRLGAQQTALRIAQSARILNRLDPRQRAGVIDEMNGTNFSVVLRRTPAVMSAGFDEHDRYELALATLIKRYLRSQWATSVQITSLGRASRPKNYEAVDTTPLEQWIARHFYFILPGAYSIVAQIRLEDGTTAVFYARIPQEPLSRIESLLPRLLLNLAIFALLGAAAVGAITRSLERLAHAAEQLGVDPEGKPLPEHGPSEVRSVIRAFNRMRLDLRSYLLERARMLGAISHDLRTPITRLRLRAEMIENAESRAKFVRDLDEIDAMAGSALEFFKSLGSEPQRHPVDVAALVGSLCEDWFETGRDVTVSGTGRAPYNCHPQALRRCLDNLVENALRYGGRARISVTDDGAVLRISVRDDGPGIPEQDLERVFEPFFRLEQSRNRDSGGTGLGLAIARNIARWHGGDIHLRNAPDGGGLIAELSLPRFQSRQRGS</sequence>
<reference evidence="18" key="1">
    <citation type="submission" date="2016-10" db="EMBL/GenBank/DDBJ databases">
        <title>Sequence of Gallionella enrichment culture.</title>
        <authorList>
            <person name="Poehlein A."/>
            <person name="Muehling M."/>
            <person name="Daniel R."/>
        </authorList>
    </citation>
    <scope>NUCLEOTIDE SEQUENCE</scope>
</reference>
<dbReference type="PROSITE" id="PS50885">
    <property type="entry name" value="HAMP"/>
    <property type="match status" value="1"/>
</dbReference>
<keyword evidence="7 18" id="KW-0808">Transferase</keyword>
<evidence type="ECO:0000256" key="9">
    <source>
        <dbReference type="ARBA" id="ARBA00022741"/>
    </source>
</evidence>
<evidence type="ECO:0000259" key="16">
    <source>
        <dbReference type="PROSITE" id="PS50109"/>
    </source>
</evidence>
<evidence type="ECO:0000256" key="10">
    <source>
        <dbReference type="ARBA" id="ARBA00022777"/>
    </source>
</evidence>
<evidence type="ECO:0000256" key="13">
    <source>
        <dbReference type="ARBA" id="ARBA00023012"/>
    </source>
</evidence>
<evidence type="ECO:0000259" key="17">
    <source>
        <dbReference type="PROSITE" id="PS50885"/>
    </source>
</evidence>
<dbReference type="PANTHER" id="PTHR44936:SF5">
    <property type="entry name" value="SENSOR HISTIDINE KINASE ENVZ"/>
    <property type="match status" value="1"/>
</dbReference>
<dbReference type="CDD" id="cd00075">
    <property type="entry name" value="HATPase"/>
    <property type="match status" value="1"/>
</dbReference>